<dbReference type="EMBL" id="JBGFUD010004601">
    <property type="protein sequence ID" value="MFH4979763.1"/>
    <property type="molecule type" value="Genomic_DNA"/>
</dbReference>
<dbReference type="AlphaFoldDB" id="A0ABD6EIG0"/>
<evidence type="ECO:0000313" key="1">
    <source>
        <dbReference type="EMBL" id="MFH4979763.1"/>
    </source>
</evidence>
<evidence type="ECO:0008006" key="3">
    <source>
        <dbReference type="Google" id="ProtNLM"/>
    </source>
</evidence>
<protein>
    <recommendedName>
        <fullName evidence="3">RNA-binding protein</fullName>
    </recommendedName>
</protein>
<evidence type="ECO:0000313" key="2">
    <source>
        <dbReference type="Proteomes" id="UP001608902"/>
    </source>
</evidence>
<name>A0ABD6EIG0_9BILA</name>
<dbReference type="Proteomes" id="UP001608902">
    <property type="component" value="Unassembled WGS sequence"/>
</dbReference>
<accession>A0ABD6EIG0</accession>
<sequence>MNGYQTYYRNNSRYDRIDQEEVPESKHTLFIRGLPGHIKTDEIKLKILNDLSLFQIIDTLLELDFSLTSVHIC</sequence>
<gene>
    <name evidence="1" type="ORF">AB6A40_006472</name>
</gene>
<proteinExistence type="predicted"/>
<reference evidence="1 2" key="1">
    <citation type="submission" date="2024-08" db="EMBL/GenBank/DDBJ databases">
        <title>Gnathostoma spinigerum genome.</title>
        <authorList>
            <person name="Gonzalez-Bertolin B."/>
            <person name="Monzon S."/>
            <person name="Zaballos A."/>
            <person name="Jimenez P."/>
            <person name="Dekumyoy P."/>
            <person name="Varona S."/>
            <person name="Cuesta I."/>
            <person name="Sumanam S."/>
            <person name="Adisakwattana P."/>
            <person name="Gasser R.B."/>
            <person name="Hernandez-Gonzalez A."/>
            <person name="Young N.D."/>
            <person name="Perteguer M.J."/>
        </authorList>
    </citation>
    <scope>NUCLEOTIDE SEQUENCE [LARGE SCALE GENOMIC DNA]</scope>
    <source>
        <strain evidence="1">AL3</strain>
        <tissue evidence="1">Liver</tissue>
    </source>
</reference>
<comment type="caution">
    <text evidence="1">The sequence shown here is derived from an EMBL/GenBank/DDBJ whole genome shotgun (WGS) entry which is preliminary data.</text>
</comment>
<keyword evidence="2" id="KW-1185">Reference proteome</keyword>
<organism evidence="1 2">
    <name type="scientific">Gnathostoma spinigerum</name>
    <dbReference type="NCBI Taxonomy" id="75299"/>
    <lineage>
        <taxon>Eukaryota</taxon>
        <taxon>Metazoa</taxon>
        <taxon>Ecdysozoa</taxon>
        <taxon>Nematoda</taxon>
        <taxon>Chromadorea</taxon>
        <taxon>Rhabditida</taxon>
        <taxon>Spirurina</taxon>
        <taxon>Gnathostomatomorpha</taxon>
        <taxon>Gnathostomatoidea</taxon>
        <taxon>Gnathostomatidae</taxon>
        <taxon>Gnathostoma</taxon>
    </lineage>
</organism>